<evidence type="ECO:0000256" key="2">
    <source>
        <dbReference type="SAM" id="MobiDB-lite"/>
    </source>
</evidence>
<dbReference type="Gramene" id="RZC51566">
    <property type="protein sequence ID" value="RZC51566"/>
    <property type="gene ID" value="C5167_019997"/>
</dbReference>
<proteinExistence type="predicted"/>
<gene>
    <name evidence="3" type="ORF">C5167_019997</name>
</gene>
<keyword evidence="1" id="KW-0175">Coiled coil</keyword>
<evidence type="ECO:0000313" key="4">
    <source>
        <dbReference type="Proteomes" id="UP000316621"/>
    </source>
</evidence>
<organism evidence="3 4">
    <name type="scientific">Papaver somniferum</name>
    <name type="common">Opium poppy</name>
    <dbReference type="NCBI Taxonomy" id="3469"/>
    <lineage>
        <taxon>Eukaryota</taxon>
        <taxon>Viridiplantae</taxon>
        <taxon>Streptophyta</taxon>
        <taxon>Embryophyta</taxon>
        <taxon>Tracheophyta</taxon>
        <taxon>Spermatophyta</taxon>
        <taxon>Magnoliopsida</taxon>
        <taxon>Ranunculales</taxon>
        <taxon>Papaveraceae</taxon>
        <taxon>Papaveroideae</taxon>
        <taxon>Papaver</taxon>
    </lineage>
</organism>
<dbReference type="EMBL" id="CM010716">
    <property type="protein sequence ID" value="RZC51566.1"/>
    <property type="molecule type" value="Genomic_DNA"/>
</dbReference>
<accession>A0A4Y7ITV2</accession>
<reference evidence="3 4" key="1">
    <citation type="journal article" date="2018" name="Science">
        <title>The opium poppy genome and morphinan production.</title>
        <authorList>
            <person name="Guo L."/>
            <person name="Winzer T."/>
            <person name="Yang X."/>
            <person name="Li Y."/>
            <person name="Ning Z."/>
            <person name="He Z."/>
            <person name="Teodor R."/>
            <person name="Lu Y."/>
            <person name="Bowser T.A."/>
            <person name="Graham I.A."/>
            <person name="Ye K."/>
        </authorList>
    </citation>
    <scope>NUCLEOTIDE SEQUENCE [LARGE SCALE GENOMIC DNA]</scope>
    <source>
        <strain evidence="4">cv. HN1</strain>
        <tissue evidence="3">Leaves</tissue>
    </source>
</reference>
<name>A0A4Y7ITV2_PAPSO</name>
<feature type="coiled-coil region" evidence="1">
    <location>
        <begin position="332"/>
        <end position="387"/>
    </location>
</feature>
<feature type="region of interest" description="Disordered" evidence="2">
    <location>
        <begin position="120"/>
        <end position="146"/>
    </location>
</feature>
<protein>
    <submittedName>
        <fullName evidence="3">Uncharacterized protein</fullName>
    </submittedName>
</protein>
<sequence>MWIVDDLQSFRACPYDDVPRSALFIGPSFLFFGDSLDSENSDLDDDEWDFVAMATPGFIPGYFEGSPHELKARGHIKLAPEIAAAAGIKSGSRGKNSGVAQKGKNKIVVISQPLSWPRFRIPNSGESATSSEGQGGSQVGETLSPRHSFSGSSFLGVAMGRAEKSAEQNNSRKRKQHGGQMMSGSRYPDPIPPPAIGIPSSLVGQATWFAFKGNAATVVGTYSHYIPVYNFLVPPELREYYKEVVESHGHVASTEVLSDRNTLISSVSTLVAAAKEMVEFGDVFSSVTILEAWRSSFGLPQLLHFKMGWIEELFKELEDRRAGRQLVLPGEITSLKAEVKAETQILKEQQKEQMRITAEASRIAAEVSAASSRLESKRKELADKEAKLASFE</sequence>
<dbReference type="AlphaFoldDB" id="A0A4Y7ITV2"/>
<dbReference type="Proteomes" id="UP000316621">
    <property type="component" value="Chromosome 2"/>
</dbReference>
<evidence type="ECO:0000256" key="1">
    <source>
        <dbReference type="SAM" id="Coils"/>
    </source>
</evidence>
<evidence type="ECO:0000313" key="3">
    <source>
        <dbReference type="EMBL" id="RZC51566.1"/>
    </source>
</evidence>
<feature type="region of interest" description="Disordered" evidence="2">
    <location>
        <begin position="161"/>
        <end position="189"/>
    </location>
</feature>
<keyword evidence="4" id="KW-1185">Reference proteome</keyword>